<evidence type="ECO:0000313" key="3">
    <source>
        <dbReference type="EMBL" id="TKR30943.1"/>
    </source>
</evidence>
<reference evidence="3 4" key="1">
    <citation type="submission" date="2019-04" db="EMBL/GenBank/DDBJ databases">
        <title>Reference strain of H23.</title>
        <authorList>
            <person name="Luo X."/>
        </authorList>
    </citation>
    <scope>NUCLEOTIDE SEQUENCE [LARGE SCALE GENOMIC DNA]</scope>
    <source>
        <strain evidence="3 4">H23</strain>
    </source>
</reference>
<feature type="compositionally biased region" description="Low complexity" evidence="1">
    <location>
        <begin position="105"/>
        <end position="114"/>
    </location>
</feature>
<keyword evidence="4" id="KW-1185">Reference proteome</keyword>
<dbReference type="RefSeq" id="WP_137267374.1">
    <property type="nucleotide sequence ID" value="NZ_SZUA01000002.1"/>
</dbReference>
<keyword evidence="2" id="KW-0732">Signal</keyword>
<comment type="caution">
    <text evidence="3">The sequence shown here is derived from an EMBL/GenBank/DDBJ whole genome shotgun (WGS) entry which is preliminary data.</text>
</comment>
<gene>
    <name evidence="3" type="ORF">FCE95_12700</name>
</gene>
<feature type="compositionally biased region" description="Acidic residues" evidence="1">
    <location>
        <begin position="72"/>
        <end position="84"/>
    </location>
</feature>
<evidence type="ECO:0008006" key="5">
    <source>
        <dbReference type="Google" id="ProtNLM"/>
    </source>
</evidence>
<protein>
    <recommendedName>
        <fullName evidence="5">Lipoprotein</fullName>
    </recommendedName>
</protein>
<name>A0A4V5ZPY6_9GAMM</name>
<accession>A0A4V5ZPY6</accession>
<sequence>MKPILAVCLSLVLLTPLAACKGRDSAADKQAQAEQEGLPAPAGASGSITGMPDKPGPGQVATVGGEAPAPESTEEPGAEVDPENPETGLLPGGASAETGDAESQETAAAEPTPEDAVAVVRDYYDSINSRSFARAYSLWSDDGRSSGQTPEQFAAGFAETAKVDVEIQSPGRVDAAAGSRYIEVPVAISATRSDGSVHKYVGAYVLRRAVVDGASAEQRAWRIGSADIRELKP</sequence>
<evidence type="ECO:0000256" key="1">
    <source>
        <dbReference type="SAM" id="MobiDB-lite"/>
    </source>
</evidence>
<evidence type="ECO:0000313" key="4">
    <source>
        <dbReference type="Proteomes" id="UP000308707"/>
    </source>
</evidence>
<dbReference type="Proteomes" id="UP000308707">
    <property type="component" value="Unassembled WGS sequence"/>
</dbReference>
<dbReference type="OrthoDB" id="485556at2"/>
<dbReference type="EMBL" id="SZUA01000002">
    <property type="protein sequence ID" value="TKR30943.1"/>
    <property type="molecule type" value="Genomic_DNA"/>
</dbReference>
<proteinExistence type="predicted"/>
<feature type="signal peptide" evidence="2">
    <location>
        <begin position="1"/>
        <end position="18"/>
    </location>
</feature>
<feature type="region of interest" description="Disordered" evidence="1">
    <location>
        <begin position="22"/>
        <end position="114"/>
    </location>
</feature>
<dbReference type="AlphaFoldDB" id="A0A4V5ZPY6"/>
<evidence type="ECO:0000256" key="2">
    <source>
        <dbReference type="SAM" id="SignalP"/>
    </source>
</evidence>
<organism evidence="3 4">
    <name type="scientific">Luteimonas gilva</name>
    <dbReference type="NCBI Taxonomy" id="2572684"/>
    <lineage>
        <taxon>Bacteria</taxon>
        <taxon>Pseudomonadati</taxon>
        <taxon>Pseudomonadota</taxon>
        <taxon>Gammaproteobacteria</taxon>
        <taxon>Lysobacterales</taxon>
        <taxon>Lysobacteraceae</taxon>
        <taxon>Luteimonas</taxon>
    </lineage>
</organism>
<feature type="chain" id="PRO_5020781730" description="Lipoprotein" evidence="2">
    <location>
        <begin position="19"/>
        <end position="233"/>
    </location>
</feature>